<organism evidence="1 2">
    <name type="scientific">Helicovermis profundi</name>
    <dbReference type="NCBI Taxonomy" id="3065157"/>
    <lineage>
        <taxon>Bacteria</taxon>
        <taxon>Bacillati</taxon>
        <taxon>Bacillota</taxon>
        <taxon>Clostridia</taxon>
        <taxon>Helicovermis</taxon>
    </lineage>
</organism>
<dbReference type="AlphaFoldDB" id="A0AAU9ESZ6"/>
<dbReference type="PROSITE" id="PS51257">
    <property type="entry name" value="PROKAR_LIPOPROTEIN"/>
    <property type="match status" value="1"/>
</dbReference>
<proteinExistence type="predicted"/>
<accession>A0AAU9ESZ6</accession>
<protein>
    <recommendedName>
        <fullName evidence="3">Lipoprotein</fullName>
    </recommendedName>
</protein>
<dbReference type="RefSeq" id="WP_338536508.1">
    <property type="nucleotide sequence ID" value="NZ_AP028654.1"/>
</dbReference>
<name>A0AAU9ESZ6_9FIRM</name>
<dbReference type="KEGG" id="hprf:HLPR_05060"/>
<dbReference type="EMBL" id="AP028654">
    <property type="protein sequence ID" value="BEP28175.1"/>
    <property type="molecule type" value="Genomic_DNA"/>
</dbReference>
<keyword evidence="2" id="KW-1185">Reference proteome</keyword>
<evidence type="ECO:0000313" key="1">
    <source>
        <dbReference type="EMBL" id="BEP28175.1"/>
    </source>
</evidence>
<dbReference type="Proteomes" id="UP001321786">
    <property type="component" value="Chromosome"/>
</dbReference>
<evidence type="ECO:0008006" key="3">
    <source>
        <dbReference type="Google" id="ProtNLM"/>
    </source>
</evidence>
<evidence type="ECO:0000313" key="2">
    <source>
        <dbReference type="Proteomes" id="UP001321786"/>
    </source>
</evidence>
<sequence length="171" mass="19551">MTKKKQLHTKVALITLLLLLILSLFSGCKQTDISEETISNNKVIEQNIYTPTEEENKQIDALLKRIDASVHTNNVVDFSKEFTLTDSDYSESELNDINTKLLLLIENKHDFFSYVVNSISKDNDNNIEVNVNFGYKNLDDTKGTSYDLKLTLANDETDNTFFVTKVIFLDK</sequence>
<reference evidence="1 2" key="1">
    <citation type="submission" date="2023-08" db="EMBL/GenBank/DDBJ databases">
        <title>Helicovermis profunda gen. nov., sp. nov., a novel mesophilic, fermentative bacterium within the Bacillota from a deep-sea hydrothermal vent chimney.</title>
        <authorList>
            <person name="Miyazaki U."/>
            <person name="Mizutani D."/>
            <person name="Hashimoto Y."/>
            <person name="Tame A."/>
            <person name="Sawayama S."/>
            <person name="Miyazaki J."/>
            <person name="Takai K."/>
            <person name="Nakagawa S."/>
        </authorList>
    </citation>
    <scope>NUCLEOTIDE SEQUENCE [LARGE SCALE GENOMIC DNA]</scope>
    <source>
        <strain evidence="1 2">S502</strain>
    </source>
</reference>
<gene>
    <name evidence="1" type="ORF">HLPR_05060</name>
</gene>